<reference evidence="1" key="1">
    <citation type="submission" date="2021-03" db="EMBL/GenBank/DDBJ databases">
        <title>Pengzhenrongella sicca gen. nov., sp. nov., a new member of suborder Micrococcineae isolated from High-Arctic tundra soil.</title>
        <authorList>
            <person name="Peng F."/>
        </authorList>
    </citation>
    <scope>NUCLEOTIDE SEQUENCE</scope>
    <source>
        <strain evidence="1">LRZ-2</strain>
    </source>
</reference>
<dbReference type="AlphaFoldDB" id="A0A8A4ZDH9"/>
<sequence>MALIVLCSAKGSPGVTTTSLALGWAWPQAQPGRRSLVVDADPAGSGMLPGLFQANVPSTGGILALAGTAGGVGADELLANAFRLDDRGERLVMPGIADPAQGRALTGMWPQLAHAAREADVDGIDVLVDLGRLGHRNQPSVLLDEADLVVVVLRSTLESIAAARPSVRHLQDLRGAAGVIVGALVGDRRPYGAAEIATEVGFEIPLEIEHDAASARVFSDGIGSWSRLSRSPLIRSASAGARGLAAGIAAMSLDGVRGS</sequence>
<name>A0A8A4ZDH9_9MICO</name>
<dbReference type="InterPro" id="IPR027417">
    <property type="entry name" value="P-loop_NTPase"/>
</dbReference>
<gene>
    <name evidence="1" type="ORF">J4E96_03175</name>
</gene>
<accession>A0A8A4ZDH9</accession>
<evidence type="ECO:0000313" key="2">
    <source>
        <dbReference type="Proteomes" id="UP000663937"/>
    </source>
</evidence>
<dbReference type="EMBL" id="CP071868">
    <property type="protein sequence ID" value="QTE30040.1"/>
    <property type="molecule type" value="Genomic_DNA"/>
</dbReference>
<keyword evidence="2" id="KW-1185">Reference proteome</keyword>
<dbReference type="Gene3D" id="3.40.50.300">
    <property type="entry name" value="P-loop containing nucleotide triphosphate hydrolases"/>
    <property type="match status" value="1"/>
</dbReference>
<protein>
    <submittedName>
        <fullName evidence="1">Uncharacterized protein</fullName>
    </submittedName>
</protein>
<organism evidence="1 2">
    <name type="scientific">Pengzhenrongella sicca</name>
    <dbReference type="NCBI Taxonomy" id="2819238"/>
    <lineage>
        <taxon>Bacteria</taxon>
        <taxon>Bacillati</taxon>
        <taxon>Actinomycetota</taxon>
        <taxon>Actinomycetes</taxon>
        <taxon>Micrococcales</taxon>
        <taxon>Pengzhenrongella</taxon>
    </lineage>
</organism>
<evidence type="ECO:0000313" key="1">
    <source>
        <dbReference type="EMBL" id="QTE30040.1"/>
    </source>
</evidence>
<dbReference type="Proteomes" id="UP000663937">
    <property type="component" value="Chromosome"/>
</dbReference>
<dbReference type="SUPFAM" id="SSF52540">
    <property type="entry name" value="P-loop containing nucleoside triphosphate hydrolases"/>
    <property type="match status" value="1"/>
</dbReference>
<dbReference type="KEGG" id="psic:J4E96_03175"/>
<dbReference type="RefSeq" id="WP_227424356.1">
    <property type="nucleotide sequence ID" value="NZ_CP071868.1"/>
</dbReference>
<proteinExistence type="predicted"/>